<evidence type="ECO:0008006" key="2">
    <source>
        <dbReference type="Google" id="ProtNLM"/>
    </source>
</evidence>
<dbReference type="PANTHER" id="PTHR45090">
    <property type="entry name" value="CHAPERONE PROTEIN DNAJ 20 CHLOROPLASTIC"/>
    <property type="match status" value="1"/>
</dbReference>
<reference evidence="1" key="1">
    <citation type="journal article" date="2019" name="Sci. Rep.">
        <title>Draft genome of Tanacetum cinerariifolium, the natural source of mosquito coil.</title>
        <authorList>
            <person name="Yamashiro T."/>
            <person name="Shiraishi A."/>
            <person name="Satake H."/>
            <person name="Nakayama K."/>
        </authorList>
    </citation>
    <scope>NUCLEOTIDE SEQUENCE</scope>
</reference>
<proteinExistence type="predicted"/>
<dbReference type="InterPro" id="IPR036869">
    <property type="entry name" value="J_dom_sf"/>
</dbReference>
<dbReference type="EMBL" id="BKCJ010430481">
    <property type="protein sequence ID" value="GFA47475.1"/>
    <property type="molecule type" value="Genomic_DNA"/>
</dbReference>
<dbReference type="InterPro" id="IPR001623">
    <property type="entry name" value="DnaJ_domain"/>
</dbReference>
<dbReference type="SUPFAM" id="SSF46565">
    <property type="entry name" value="Chaperone J-domain"/>
    <property type="match status" value="1"/>
</dbReference>
<accession>A0A699JPH8</accession>
<evidence type="ECO:0000313" key="1">
    <source>
        <dbReference type="EMBL" id="GFA47475.1"/>
    </source>
</evidence>
<dbReference type="InterPro" id="IPR053232">
    <property type="entry name" value="DnaJ_C/III_chloroplastic"/>
</dbReference>
<comment type="caution">
    <text evidence="1">The sequence shown here is derived from an EMBL/GenBank/DDBJ whole genome shotgun (WGS) entry which is preliminary data.</text>
</comment>
<dbReference type="CDD" id="cd06257">
    <property type="entry name" value="DnaJ"/>
    <property type="match status" value="1"/>
</dbReference>
<protein>
    <recommendedName>
        <fullName evidence="2">J domain-containing protein</fullName>
    </recommendedName>
</protein>
<gene>
    <name evidence="1" type="ORF">Tci_619447</name>
</gene>
<dbReference type="GO" id="GO:0009507">
    <property type="term" value="C:chloroplast"/>
    <property type="evidence" value="ECO:0007669"/>
    <property type="project" value="TreeGrafter"/>
</dbReference>
<organism evidence="1">
    <name type="scientific">Tanacetum cinerariifolium</name>
    <name type="common">Dalmatian daisy</name>
    <name type="synonym">Chrysanthemum cinerariifolium</name>
    <dbReference type="NCBI Taxonomy" id="118510"/>
    <lineage>
        <taxon>Eukaryota</taxon>
        <taxon>Viridiplantae</taxon>
        <taxon>Streptophyta</taxon>
        <taxon>Embryophyta</taxon>
        <taxon>Tracheophyta</taxon>
        <taxon>Spermatophyta</taxon>
        <taxon>Magnoliopsida</taxon>
        <taxon>eudicotyledons</taxon>
        <taxon>Gunneridae</taxon>
        <taxon>Pentapetalae</taxon>
        <taxon>asterids</taxon>
        <taxon>campanulids</taxon>
        <taxon>Asterales</taxon>
        <taxon>Asteraceae</taxon>
        <taxon>Asteroideae</taxon>
        <taxon>Anthemideae</taxon>
        <taxon>Anthemidinae</taxon>
        <taxon>Tanacetum</taxon>
    </lineage>
</organism>
<dbReference type="Gene3D" id="1.10.287.110">
    <property type="entry name" value="DnaJ domain"/>
    <property type="match status" value="1"/>
</dbReference>
<dbReference type="AlphaFoldDB" id="A0A699JPH8"/>
<dbReference type="PANTHER" id="PTHR45090:SF4">
    <property type="entry name" value="J DOMAIN-CONTAINING PROTEIN"/>
    <property type="match status" value="1"/>
</dbReference>
<sequence length="112" mass="12726">MALKYHPDVCPPDCAHECNMRFIQVKEAYETLISSYVRYLCYKGLPLGQTSLSEKGQWKATWETQLLKGKREALIPLPINRGEGASWRSKCLLKGRGMTSTLRNRPKLGLKA</sequence>
<name>A0A699JPH8_TANCI</name>